<organism evidence="9 10">
    <name type="scientific">Methylacidiphilum infernorum (isolate V4)</name>
    <name type="common">Methylokorus infernorum (strain V4)</name>
    <dbReference type="NCBI Taxonomy" id="481448"/>
    <lineage>
        <taxon>Bacteria</taxon>
        <taxon>Pseudomonadati</taxon>
        <taxon>Verrucomicrobiota</taxon>
        <taxon>Methylacidiphilae</taxon>
        <taxon>Methylacidiphilales</taxon>
        <taxon>Methylacidiphilaceae</taxon>
        <taxon>Methylacidiphilum (ex Ratnadevi et al. 2023)</taxon>
    </lineage>
</organism>
<dbReference type="PANTHER" id="PTHR42681">
    <property type="entry name" value="MALONYL-COA-ACYL CARRIER PROTEIN TRANSACYLASE, MITOCHONDRIAL"/>
    <property type="match status" value="1"/>
</dbReference>
<gene>
    <name evidence="9" type="primary">fabD</name>
    <name evidence="9" type="ordered locus">Minf_0433</name>
</gene>
<dbReference type="InterPro" id="IPR024925">
    <property type="entry name" value="Malonyl_CoA-ACP_transAc"/>
</dbReference>
<keyword evidence="4 6" id="KW-0012">Acyltransferase</keyword>
<evidence type="ECO:0000259" key="8">
    <source>
        <dbReference type="SMART" id="SM00827"/>
    </source>
</evidence>
<dbReference type="SUPFAM" id="SSF55048">
    <property type="entry name" value="Probable ACP-binding domain of malonyl-CoA ACP transacylase"/>
    <property type="match status" value="1"/>
</dbReference>
<dbReference type="STRING" id="481448.Minf_0433"/>
<dbReference type="eggNOG" id="COG0331">
    <property type="taxonomic scope" value="Bacteria"/>
</dbReference>
<accession>B3DYW9</accession>
<evidence type="ECO:0000256" key="6">
    <source>
        <dbReference type="PIRNR" id="PIRNR000446"/>
    </source>
</evidence>
<dbReference type="PANTHER" id="PTHR42681:SF1">
    <property type="entry name" value="MALONYL-COA-ACYL CARRIER PROTEIN TRANSACYLASE, MITOCHONDRIAL"/>
    <property type="match status" value="1"/>
</dbReference>
<protein>
    <recommendedName>
        <fullName evidence="2 6">Malonyl CoA-acyl carrier protein transacylase</fullName>
        <ecNumber evidence="1 6">2.3.1.39</ecNumber>
    </recommendedName>
</protein>
<name>B3DYW9_METI4</name>
<dbReference type="InterPro" id="IPR016035">
    <property type="entry name" value="Acyl_Trfase/lysoPLipase"/>
</dbReference>
<dbReference type="Gene3D" id="3.40.366.10">
    <property type="entry name" value="Malonyl-Coenzyme A Acyl Carrier Protein, domain 2"/>
    <property type="match status" value="1"/>
</dbReference>
<feature type="active site" evidence="7">
    <location>
        <position position="120"/>
    </location>
</feature>
<keyword evidence="3 6" id="KW-0808">Transferase</keyword>
<evidence type="ECO:0000256" key="1">
    <source>
        <dbReference type="ARBA" id="ARBA00013258"/>
    </source>
</evidence>
<dbReference type="SMART" id="SM00827">
    <property type="entry name" value="PKS_AT"/>
    <property type="match status" value="1"/>
</dbReference>
<dbReference type="InterPro" id="IPR014043">
    <property type="entry name" value="Acyl_transferase_dom"/>
</dbReference>
<dbReference type="InterPro" id="IPR001227">
    <property type="entry name" value="Ac_transferase_dom_sf"/>
</dbReference>
<feature type="active site" evidence="7">
    <location>
        <position position="225"/>
    </location>
</feature>
<evidence type="ECO:0000313" key="10">
    <source>
        <dbReference type="Proteomes" id="UP000009149"/>
    </source>
</evidence>
<dbReference type="EC" id="2.3.1.39" evidence="1 6"/>
<evidence type="ECO:0000313" key="9">
    <source>
        <dbReference type="EMBL" id="ACD82491.1"/>
    </source>
</evidence>
<comment type="similarity">
    <text evidence="6">Belongs to the fabD family.</text>
</comment>
<dbReference type="HOGENOM" id="CLU_030558_1_1_0"/>
<dbReference type="KEGG" id="min:Minf_0433"/>
<dbReference type="AlphaFoldDB" id="B3DYW9"/>
<dbReference type="SUPFAM" id="SSF52151">
    <property type="entry name" value="FabD/lysophospholipase-like"/>
    <property type="match status" value="1"/>
</dbReference>
<evidence type="ECO:0000256" key="7">
    <source>
        <dbReference type="PIRSR" id="PIRSR000446-1"/>
    </source>
</evidence>
<dbReference type="Pfam" id="PF00698">
    <property type="entry name" value="Acyl_transf_1"/>
    <property type="match status" value="1"/>
</dbReference>
<comment type="catalytic activity">
    <reaction evidence="5 6">
        <text>holo-[ACP] + malonyl-CoA = malonyl-[ACP] + CoA</text>
        <dbReference type="Rhea" id="RHEA:41792"/>
        <dbReference type="Rhea" id="RHEA-COMP:9623"/>
        <dbReference type="Rhea" id="RHEA-COMP:9685"/>
        <dbReference type="ChEBI" id="CHEBI:57287"/>
        <dbReference type="ChEBI" id="CHEBI:57384"/>
        <dbReference type="ChEBI" id="CHEBI:64479"/>
        <dbReference type="ChEBI" id="CHEBI:78449"/>
        <dbReference type="EC" id="2.3.1.39"/>
    </reaction>
</comment>
<dbReference type="PIRSF" id="PIRSF000446">
    <property type="entry name" value="Mct"/>
    <property type="match status" value="1"/>
</dbReference>
<evidence type="ECO:0000256" key="4">
    <source>
        <dbReference type="ARBA" id="ARBA00023315"/>
    </source>
</evidence>
<evidence type="ECO:0000256" key="5">
    <source>
        <dbReference type="ARBA" id="ARBA00048462"/>
    </source>
</evidence>
<dbReference type="EMBL" id="CP000975">
    <property type="protein sequence ID" value="ACD82491.1"/>
    <property type="molecule type" value="Genomic_DNA"/>
</dbReference>
<proteinExistence type="inferred from homology"/>
<sequence>MPQDRSQQLISFRLDLTKKFCRLFFSSIMRIGLLFCGQGAQKIGMGKDFFEHYPLAKDLYLEADKHLHSPLSQLSFHGPQDELAQTLNCQPSLFVFGYTVFRILHQEIKGIDILGMGGLSLGELTAYAAAGSFDFFTGLELVKQRARLIHEASEKNPGKMVALIGSSRKQAESIAARSSCEVANYNSPDQQVLSGSAASITKAVKLAHAEGIKKVIPLEVSGPFHSSFMEEPSRSFYDLLKEVDLKMPSVPVVTNLRASPARDVDEIRYTLSKQICKAVLWEESLHFMLDWGIELFIEVSPRKIFGNFLKKIAPHIRCLTLSNVESINALKNEL</sequence>
<evidence type="ECO:0000256" key="2">
    <source>
        <dbReference type="ARBA" id="ARBA00018953"/>
    </source>
</evidence>
<evidence type="ECO:0000256" key="3">
    <source>
        <dbReference type="ARBA" id="ARBA00022679"/>
    </source>
</evidence>
<dbReference type="Gene3D" id="3.30.70.250">
    <property type="entry name" value="Malonyl-CoA ACP transacylase, ACP-binding"/>
    <property type="match status" value="1"/>
</dbReference>
<dbReference type="GO" id="GO:0004314">
    <property type="term" value="F:[acyl-carrier-protein] S-malonyltransferase activity"/>
    <property type="evidence" value="ECO:0007669"/>
    <property type="project" value="UniProtKB-EC"/>
</dbReference>
<feature type="domain" description="Malonyl-CoA:ACP transacylase (MAT)" evidence="8">
    <location>
        <begin position="34"/>
        <end position="332"/>
    </location>
</feature>
<dbReference type="InterPro" id="IPR050858">
    <property type="entry name" value="Mal-CoA-ACP_Trans/PKS_FabD"/>
</dbReference>
<dbReference type="Proteomes" id="UP000009149">
    <property type="component" value="Chromosome"/>
</dbReference>
<reference evidence="9 10" key="1">
    <citation type="journal article" date="2008" name="Biol. Direct">
        <title>Complete genome sequence of the extremely acidophilic methanotroph isolate V4, Methylacidiphilum infernorum, a representative of the bacterial phylum Verrucomicrobia.</title>
        <authorList>
            <person name="Hou S."/>
            <person name="Makarova K.S."/>
            <person name="Saw J.H."/>
            <person name="Senin P."/>
            <person name="Ly B.V."/>
            <person name="Zhou Z."/>
            <person name="Ren Y."/>
            <person name="Wang J."/>
            <person name="Galperin M.Y."/>
            <person name="Omelchenko M.V."/>
            <person name="Wolf Y.I."/>
            <person name="Yutin N."/>
            <person name="Koonin E.V."/>
            <person name="Stott M.B."/>
            <person name="Mountain B.W."/>
            <person name="Crowe M.A."/>
            <person name="Smirnova A.V."/>
            <person name="Dunfield P.F."/>
            <person name="Feng L."/>
            <person name="Wang L."/>
            <person name="Alam M."/>
        </authorList>
    </citation>
    <scope>NUCLEOTIDE SEQUENCE [LARGE SCALE GENOMIC DNA]</scope>
    <source>
        <strain evidence="10">Isolate V4</strain>
    </source>
</reference>
<dbReference type="GO" id="GO:0006633">
    <property type="term" value="P:fatty acid biosynthetic process"/>
    <property type="evidence" value="ECO:0007669"/>
    <property type="project" value="TreeGrafter"/>
</dbReference>
<dbReference type="InterPro" id="IPR016036">
    <property type="entry name" value="Malonyl_transacylase_ACP-bd"/>
</dbReference>